<keyword evidence="3" id="KW-1185">Reference proteome</keyword>
<feature type="region of interest" description="Disordered" evidence="1">
    <location>
        <begin position="100"/>
        <end position="152"/>
    </location>
</feature>
<organism evidence="2 3">
    <name type="scientific">Phytohabitans suffuscus</name>
    <dbReference type="NCBI Taxonomy" id="624315"/>
    <lineage>
        <taxon>Bacteria</taxon>
        <taxon>Bacillati</taxon>
        <taxon>Actinomycetota</taxon>
        <taxon>Actinomycetes</taxon>
        <taxon>Micromonosporales</taxon>
        <taxon>Micromonosporaceae</taxon>
    </lineage>
</organism>
<name>A0A6F8YP63_9ACTN</name>
<evidence type="ECO:0000313" key="2">
    <source>
        <dbReference type="EMBL" id="BCB87910.1"/>
    </source>
</evidence>
<protein>
    <submittedName>
        <fullName evidence="2">Uncharacterized protein</fullName>
    </submittedName>
</protein>
<proteinExistence type="predicted"/>
<feature type="compositionally biased region" description="Low complexity" evidence="1">
    <location>
        <begin position="103"/>
        <end position="152"/>
    </location>
</feature>
<reference evidence="2 3" key="1">
    <citation type="submission" date="2020-03" db="EMBL/GenBank/DDBJ databases">
        <title>Whole genome shotgun sequence of Phytohabitans suffuscus NBRC 105367.</title>
        <authorList>
            <person name="Komaki H."/>
            <person name="Tamura T."/>
        </authorList>
    </citation>
    <scope>NUCLEOTIDE SEQUENCE [LARGE SCALE GENOMIC DNA]</scope>
    <source>
        <strain evidence="2 3">NBRC 105367</strain>
    </source>
</reference>
<dbReference type="AlphaFoldDB" id="A0A6F8YP63"/>
<evidence type="ECO:0000256" key="1">
    <source>
        <dbReference type="SAM" id="MobiDB-lite"/>
    </source>
</evidence>
<evidence type="ECO:0000313" key="3">
    <source>
        <dbReference type="Proteomes" id="UP000503011"/>
    </source>
</evidence>
<gene>
    <name evidence="2" type="ORF">Psuf_052230</name>
</gene>
<dbReference type="Proteomes" id="UP000503011">
    <property type="component" value="Chromosome"/>
</dbReference>
<accession>A0A6F8YP63</accession>
<sequence>MRRALAAAEPVARQMRSDLTRVADSLRAEFGDGSVRVEGDGGNDVKKLASLARKYLIEGRREGFRSFMDNSANDLARFSLSVVDGPRYTEIVQAALDRLRGIPTTTGTTRPTTRASGGRATASTGATSRCTRPTGIRSSSSSRPASPGTSAS</sequence>
<dbReference type="EMBL" id="AP022871">
    <property type="protein sequence ID" value="BCB87910.1"/>
    <property type="molecule type" value="Genomic_DNA"/>
</dbReference>
<reference evidence="2 3" key="2">
    <citation type="submission" date="2020-03" db="EMBL/GenBank/DDBJ databases">
        <authorList>
            <person name="Ichikawa N."/>
            <person name="Kimura A."/>
            <person name="Kitahashi Y."/>
            <person name="Uohara A."/>
        </authorList>
    </citation>
    <scope>NUCLEOTIDE SEQUENCE [LARGE SCALE GENOMIC DNA]</scope>
    <source>
        <strain evidence="2 3">NBRC 105367</strain>
    </source>
</reference>
<dbReference type="RefSeq" id="WP_173159279.1">
    <property type="nucleotide sequence ID" value="NZ_AP022871.1"/>
</dbReference>
<dbReference type="KEGG" id="psuu:Psuf_052230"/>